<comment type="similarity">
    <text evidence="4">Belongs to the CobB/CobQ family. CobQ subfamily.</text>
</comment>
<dbReference type="Pfam" id="PF07685">
    <property type="entry name" value="GATase_3"/>
    <property type="match status" value="1"/>
</dbReference>
<dbReference type="PANTHER" id="PTHR21343">
    <property type="entry name" value="DETHIOBIOTIN SYNTHETASE"/>
    <property type="match status" value="1"/>
</dbReference>
<protein>
    <recommendedName>
        <fullName evidence="4">Cobyric acid synthase</fullName>
    </recommendedName>
</protein>
<dbReference type="EMBL" id="JAGGKI010000035">
    <property type="protein sequence ID" value="MBP1896954.1"/>
    <property type="molecule type" value="Genomic_DNA"/>
</dbReference>
<evidence type="ECO:0000313" key="9">
    <source>
        <dbReference type="Proteomes" id="UP000706926"/>
    </source>
</evidence>
<dbReference type="Pfam" id="PF01656">
    <property type="entry name" value="CbiA"/>
    <property type="match status" value="1"/>
</dbReference>
<feature type="active site" description="Nucleophile" evidence="4">
    <location>
        <position position="383"/>
    </location>
</feature>
<dbReference type="SUPFAM" id="SSF52540">
    <property type="entry name" value="P-loop containing nucleoside triphosphate hydrolases"/>
    <property type="match status" value="1"/>
</dbReference>
<dbReference type="InterPro" id="IPR027417">
    <property type="entry name" value="P-loop_NTPase"/>
</dbReference>
<dbReference type="CDD" id="cd01750">
    <property type="entry name" value="GATase1_CobQ"/>
    <property type="match status" value="1"/>
</dbReference>
<feature type="compositionally biased region" description="Basic and acidic residues" evidence="5">
    <location>
        <begin position="11"/>
        <end position="30"/>
    </location>
</feature>
<feature type="domain" description="CobB/CobQ-like glutamine amidotransferase" evidence="7">
    <location>
        <begin position="303"/>
        <end position="517"/>
    </location>
</feature>
<dbReference type="HAMAP" id="MF_00028">
    <property type="entry name" value="CobQ"/>
    <property type="match status" value="1"/>
</dbReference>
<dbReference type="SUPFAM" id="SSF52317">
    <property type="entry name" value="Class I glutamine amidotransferase-like"/>
    <property type="match status" value="1"/>
</dbReference>
<dbReference type="PANTHER" id="PTHR21343:SF1">
    <property type="entry name" value="COBYRIC ACID SYNTHASE"/>
    <property type="match status" value="1"/>
</dbReference>
<feature type="active site" evidence="4">
    <location>
        <position position="510"/>
    </location>
</feature>
<sequence length="578" mass="63305">MKQSDVGGPRPFEDKTRRDYDHPETQHESGDLKYITEAAGTPMKGREERGAVLMLQGTASDVGKSIVTTALCRIFLQDGYRPAPYKSQNMALNSYVTPDGKEIGRAQGVQAEACGIAATTDMNPILIKPVKDMTSQIVIHGVPEMQMSAMDYRNRFLPKAKDIVLEALERLRRQHDIVVMEGAGSPAEINLKDRDIVNMNLAGWADAPVILVADIDRGGVFASIVGTLELLEPHEAARVKGFIINKFRGDVALLKPGLDWLEERTGIPVLGVLPYIPDMRIEAEDSVVLEKLALRSGPRKELDIAVIRYPRISNFTDADALAGEQDVQVRFVSSADDLGEPDVIILPGSKDTIGDLEFLREQGLAQCIMDRARERNVQIVGICGGYQMMGKRLSDPDAVEGGAREAEGLGLLPLTTIFRKEKRTVRVRGKLAQGHPLALGTPVPAADTPIEAYEIHMGISEWSGSSEDGAYAPLFIMGPGPDGNADSYPMEGHSEGLGTADGSVWGSYLHGLFDNDELRRAWLNGIRLKKGLAPIGETFNARSRKLEEFDRVAGIVRSHLDMDKIYAMSGLRQRVIQE</sequence>
<evidence type="ECO:0000256" key="2">
    <source>
        <dbReference type="ARBA" id="ARBA00022573"/>
    </source>
</evidence>
<feature type="domain" description="CobQ/CobB/MinD/ParA nucleotide binding" evidence="6">
    <location>
        <begin position="54"/>
        <end position="280"/>
    </location>
</feature>
<gene>
    <name evidence="4" type="primary">cobQ</name>
    <name evidence="8" type="ORF">J2Z18_006099</name>
</gene>
<reference evidence="8 9" key="1">
    <citation type="submission" date="2021-03" db="EMBL/GenBank/DDBJ databases">
        <title>Genomic Encyclopedia of Type Strains, Phase IV (KMG-IV): sequencing the most valuable type-strain genomes for metagenomic binning, comparative biology and taxonomic classification.</title>
        <authorList>
            <person name="Goeker M."/>
        </authorList>
    </citation>
    <scope>NUCLEOTIDE SEQUENCE [LARGE SCALE GENOMIC DNA]</scope>
    <source>
        <strain evidence="8 9">DSM 15596</strain>
    </source>
</reference>
<keyword evidence="9" id="KW-1185">Reference proteome</keyword>
<evidence type="ECO:0000259" key="6">
    <source>
        <dbReference type="Pfam" id="PF01656"/>
    </source>
</evidence>
<dbReference type="NCBIfam" id="TIGR00313">
    <property type="entry name" value="cobQ"/>
    <property type="match status" value="1"/>
</dbReference>
<dbReference type="Proteomes" id="UP000706926">
    <property type="component" value="Unassembled WGS sequence"/>
</dbReference>
<dbReference type="PROSITE" id="PS51274">
    <property type="entry name" value="GATASE_COBBQ"/>
    <property type="match status" value="1"/>
</dbReference>
<evidence type="ECO:0000256" key="1">
    <source>
        <dbReference type="ARBA" id="ARBA00004953"/>
    </source>
</evidence>
<dbReference type="Gene3D" id="3.40.50.880">
    <property type="match status" value="1"/>
</dbReference>
<dbReference type="GO" id="GO:0051921">
    <property type="term" value="F:adenosylcobyric acid synthase (glutamine-hydrolyzing) activity"/>
    <property type="evidence" value="ECO:0007669"/>
    <property type="project" value="UniProtKB-EC"/>
</dbReference>
<evidence type="ECO:0000256" key="3">
    <source>
        <dbReference type="ARBA" id="ARBA00022962"/>
    </source>
</evidence>
<keyword evidence="8" id="KW-0436">Ligase</keyword>
<dbReference type="Gene3D" id="3.40.50.300">
    <property type="entry name" value="P-loop containing nucleotide triphosphate hydrolases"/>
    <property type="match status" value="1"/>
</dbReference>
<dbReference type="InterPro" id="IPR004459">
    <property type="entry name" value="CobQ_synth"/>
</dbReference>
<feature type="region of interest" description="Disordered" evidence="5">
    <location>
        <begin position="1"/>
        <end position="30"/>
    </location>
</feature>
<name>A0ABS4FL11_9BACL</name>
<proteinExistence type="inferred from homology"/>
<keyword evidence="3 4" id="KW-0315">Glutamine amidotransferase</keyword>
<evidence type="ECO:0000256" key="5">
    <source>
        <dbReference type="SAM" id="MobiDB-lite"/>
    </source>
</evidence>
<dbReference type="CDD" id="cd05389">
    <property type="entry name" value="CobQ_N"/>
    <property type="match status" value="1"/>
</dbReference>
<evidence type="ECO:0000313" key="8">
    <source>
        <dbReference type="EMBL" id="MBP1896954.1"/>
    </source>
</evidence>
<dbReference type="InterPro" id="IPR033949">
    <property type="entry name" value="CobQ_GATase1"/>
</dbReference>
<comment type="function">
    <text evidence="4">Catalyzes amidations at positions B, D, E, and G on adenosylcobyrinic A,C-diamide. NH(2) groups are provided by glutamine, and one molecule of ATP is hydrogenolyzed for each amidation.</text>
</comment>
<accession>A0ABS4FL11</accession>
<comment type="pathway">
    <text evidence="1 4">Cofactor biosynthesis; adenosylcobalamin biosynthesis.</text>
</comment>
<dbReference type="NCBIfam" id="NF001989">
    <property type="entry name" value="PRK00784.1"/>
    <property type="match status" value="1"/>
</dbReference>
<keyword evidence="2 4" id="KW-0169">Cobalamin biosynthesis</keyword>
<evidence type="ECO:0000259" key="7">
    <source>
        <dbReference type="Pfam" id="PF07685"/>
    </source>
</evidence>
<evidence type="ECO:0000256" key="4">
    <source>
        <dbReference type="HAMAP-Rule" id="MF_00028"/>
    </source>
</evidence>
<dbReference type="InterPro" id="IPR029062">
    <property type="entry name" value="Class_I_gatase-like"/>
</dbReference>
<comment type="caution">
    <text evidence="8">The sequence shown here is derived from an EMBL/GenBank/DDBJ whole genome shotgun (WGS) entry which is preliminary data.</text>
</comment>
<dbReference type="InterPro" id="IPR047045">
    <property type="entry name" value="CobQ_N"/>
</dbReference>
<dbReference type="InterPro" id="IPR011698">
    <property type="entry name" value="GATase_3"/>
</dbReference>
<organism evidence="8 9">
    <name type="scientific">Paenibacillus lactis</name>
    <dbReference type="NCBI Taxonomy" id="228574"/>
    <lineage>
        <taxon>Bacteria</taxon>
        <taxon>Bacillati</taxon>
        <taxon>Bacillota</taxon>
        <taxon>Bacilli</taxon>
        <taxon>Bacillales</taxon>
        <taxon>Paenibacillaceae</taxon>
        <taxon>Paenibacillus</taxon>
    </lineage>
</organism>
<dbReference type="InterPro" id="IPR002586">
    <property type="entry name" value="CobQ/CobB/MinD/ParA_Nub-bd_dom"/>
</dbReference>